<dbReference type="EMBL" id="CAWYQH010000152">
    <property type="protein sequence ID" value="CAK8695574.1"/>
    <property type="molecule type" value="Genomic_DNA"/>
</dbReference>
<sequence length="233" mass="26696">MPKKGKNKLDEPYISDFGLDDAENESNVVTSERNAGKGTRGQKISKKRGKDEAYSKESDDDVDDGQIPVTSMLKQFGADIQKTINTKRRKLEIFTKQCNVSRDKVDSVLDSQKESRNTLYEEYRKQMGTVLGQWESDIERAKETEEKLNSLLTQQMKLLAQIRVVQTQRYKSMKQLHEQYNKSVTEIEESHVTQHKTVTDELQKELASLQKKFLLETEIERPGPSAVGHLTAN</sequence>
<keyword evidence="2" id="KW-0175">Coiled coil</keyword>
<dbReference type="PANTHER" id="PTHR19368:SF15">
    <property type="entry name" value="XLR_SYCP3_FAM9 DOMAIN-CONTAINING PROTEIN"/>
    <property type="match status" value="1"/>
</dbReference>
<feature type="region of interest" description="Disordered" evidence="3">
    <location>
        <begin position="1"/>
        <end position="66"/>
    </location>
</feature>
<accession>A0ABP0GV14</accession>
<organism evidence="5 6">
    <name type="scientific">Clavelina lepadiformis</name>
    <name type="common">Light-bulb sea squirt</name>
    <name type="synonym">Ascidia lepadiformis</name>
    <dbReference type="NCBI Taxonomy" id="159417"/>
    <lineage>
        <taxon>Eukaryota</taxon>
        <taxon>Metazoa</taxon>
        <taxon>Chordata</taxon>
        <taxon>Tunicata</taxon>
        <taxon>Ascidiacea</taxon>
        <taxon>Aplousobranchia</taxon>
        <taxon>Clavelinidae</taxon>
        <taxon>Clavelina</taxon>
    </lineage>
</organism>
<keyword evidence="6" id="KW-1185">Reference proteome</keyword>
<proteinExistence type="inferred from homology"/>
<feature type="coiled-coil region" evidence="2">
    <location>
        <begin position="131"/>
        <end position="161"/>
    </location>
</feature>
<dbReference type="InterPro" id="IPR006888">
    <property type="entry name" value="XLR/SYCP3/FAM9_dom"/>
</dbReference>
<comment type="similarity">
    <text evidence="1">Belongs to the XLR/SYCP3 family.</text>
</comment>
<dbReference type="PANTHER" id="PTHR19368">
    <property type="entry name" value="XLR/SCP3/FAM9"/>
    <property type="match status" value="1"/>
</dbReference>
<reference evidence="5 6" key="1">
    <citation type="submission" date="2024-02" db="EMBL/GenBank/DDBJ databases">
        <authorList>
            <person name="Daric V."/>
            <person name="Darras S."/>
        </authorList>
    </citation>
    <scope>NUCLEOTIDE SEQUENCE [LARGE SCALE GENOMIC DNA]</scope>
</reference>
<feature type="domain" description="XLR/SYCP3/FAM9" evidence="4">
    <location>
        <begin position="82"/>
        <end position="212"/>
    </location>
</feature>
<dbReference type="Proteomes" id="UP001642483">
    <property type="component" value="Unassembled WGS sequence"/>
</dbReference>
<name>A0ABP0GV14_CLALP</name>
<comment type="caution">
    <text evidence="5">The sequence shown here is derived from an EMBL/GenBank/DDBJ whole genome shotgun (WGS) entry which is preliminary data.</text>
</comment>
<evidence type="ECO:0000313" key="5">
    <source>
        <dbReference type="EMBL" id="CAK8695574.1"/>
    </source>
</evidence>
<gene>
    <name evidence="5" type="ORF">CVLEPA_LOCUS28833</name>
</gene>
<evidence type="ECO:0000313" key="6">
    <source>
        <dbReference type="Proteomes" id="UP001642483"/>
    </source>
</evidence>
<dbReference type="InterPro" id="IPR051443">
    <property type="entry name" value="XLR/SYCP3"/>
</dbReference>
<evidence type="ECO:0000256" key="3">
    <source>
        <dbReference type="SAM" id="MobiDB-lite"/>
    </source>
</evidence>
<evidence type="ECO:0000256" key="1">
    <source>
        <dbReference type="ARBA" id="ARBA00010283"/>
    </source>
</evidence>
<evidence type="ECO:0000259" key="4">
    <source>
        <dbReference type="Pfam" id="PF04803"/>
    </source>
</evidence>
<evidence type="ECO:0000256" key="2">
    <source>
        <dbReference type="SAM" id="Coils"/>
    </source>
</evidence>
<dbReference type="Pfam" id="PF04803">
    <property type="entry name" value="Cor1"/>
    <property type="match status" value="1"/>
</dbReference>
<protein>
    <recommendedName>
        <fullName evidence="4">XLR/SYCP3/FAM9 domain-containing protein</fullName>
    </recommendedName>
</protein>